<proteinExistence type="predicted"/>
<keyword evidence="1" id="KW-0732">Signal</keyword>
<dbReference type="AlphaFoldDB" id="A0AAU8FR37"/>
<organism evidence="2">
    <name type="scientific">Dyadobacter sp. 676</name>
    <dbReference type="NCBI Taxonomy" id="3088362"/>
    <lineage>
        <taxon>Bacteria</taxon>
        <taxon>Pseudomonadati</taxon>
        <taxon>Bacteroidota</taxon>
        <taxon>Cytophagia</taxon>
        <taxon>Cytophagales</taxon>
        <taxon>Spirosomataceae</taxon>
        <taxon>Dyadobacter</taxon>
    </lineage>
</organism>
<dbReference type="Gene3D" id="2.60.40.1930">
    <property type="match status" value="1"/>
</dbReference>
<protein>
    <recommendedName>
        <fullName evidence="3">Macroglobulin domain-containing protein</fullName>
    </recommendedName>
</protein>
<feature type="signal peptide" evidence="1">
    <location>
        <begin position="1"/>
        <end position="21"/>
    </location>
</feature>
<evidence type="ECO:0008006" key="3">
    <source>
        <dbReference type="Google" id="ProtNLM"/>
    </source>
</evidence>
<evidence type="ECO:0000313" key="2">
    <source>
        <dbReference type="EMBL" id="XCH26850.1"/>
    </source>
</evidence>
<dbReference type="EMBL" id="CP159289">
    <property type="protein sequence ID" value="XCH26850.1"/>
    <property type="molecule type" value="Genomic_DNA"/>
</dbReference>
<gene>
    <name evidence="2" type="ORF">ABV298_10815</name>
</gene>
<evidence type="ECO:0000256" key="1">
    <source>
        <dbReference type="SAM" id="SignalP"/>
    </source>
</evidence>
<sequence>MKLRTLICGLLALALYGPLRAQDDAMLASMQQRFGLYTERAVQEKMYVHIDRPFYLVGETIWFKAYNLNGATHRFLDLSKVGYLEVLDTENNPVVQTKFALADGRGNGSAQVPSTLVSGKYKLRCYTSWMKNFAAESYFETSISILNPFVRFDPDKASKEETHYDVQFFPEGGHWVNGIESKVAFRAVGVDGKGIRFKGSILNQRNETVLEFEPELNGIGYFTMKPAEGDTYKAAITDTKGKRFEYELPKAEPLGYVMEVKDSTSALVKITVAARLQSDAPANVYILTHTRQANALFGKKALSNGKAVFVLEKAKLGEGISQITIFNEKLKPVCERLYFKRPEKQLTIEAQLGKSFITREKVAVNLLAGTGQGLPAWSSLSVAVYLDDSIQYQPQHDIHSYLWLTADLKGDIENPGYYLQNTGKYADRQLDNLMLTHGWRRLKWDKVFGGQLVTFEHLPEYDGHFIHARLLNKSDGMPAKNKDAFLASLDVPARLYVDRSDDNGRVKFEVRQFTGPKEITLQTDLANDTTCRFEVASPFSRQFSTTHTASFYFDKNLENQLLTRSINMQTANAYLPRIYTEKKAVLTDSLPFFGMPDEKYFLDDFTRFPTMEEVLREYVKGVLVRRRQKEFHLRMIDKLLPNTYYTTDPLMLLDGIPIFDADKIIEMDPLKVKKIELLSSRYFLGPMTFTGIVSFSTYRGDLGGFELDPKVLVMPYEGVQAQREFYAPKYDSNNANSRIADFRNLLHWAPNVTTGKDGKATVEFYTSDQTGRYNVVIQGITPDGTAGSKTVSFDVKKRSL</sequence>
<feature type="chain" id="PRO_5043437180" description="Macroglobulin domain-containing protein" evidence="1">
    <location>
        <begin position="22"/>
        <end position="800"/>
    </location>
</feature>
<dbReference type="RefSeq" id="WP_353722130.1">
    <property type="nucleotide sequence ID" value="NZ_CP159289.1"/>
</dbReference>
<accession>A0AAU8FR37</accession>
<name>A0AAU8FR37_9BACT</name>
<reference evidence="2" key="1">
    <citation type="submission" date="2024-06" db="EMBL/GenBank/DDBJ databases">
        <title>Sequencing and assembly of the genome of Dyadobacter sp. strain 676, a symbiont of Cyamopsis tetragonoloba.</title>
        <authorList>
            <person name="Guro P."/>
            <person name="Sazanova A."/>
            <person name="Kuznetsova I."/>
            <person name="Belimov A."/>
            <person name="Safronova V."/>
        </authorList>
    </citation>
    <scope>NUCLEOTIDE SEQUENCE</scope>
    <source>
        <strain evidence="2">676</strain>
    </source>
</reference>